<name>A0AAP0KCB6_9MAGN</name>
<keyword evidence="1" id="KW-0812">Transmembrane</keyword>
<keyword evidence="1" id="KW-1133">Transmembrane helix</keyword>
<proteinExistence type="predicted"/>
<dbReference type="AlphaFoldDB" id="A0AAP0KCB6"/>
<feature type="transmembrane region" description="Helical" evidence="1">
    <location>
        <begin position="47"/>
        <end position="70"/>
    </location>
</feature>
<feature type="transmembrane region" description="Helical" evidence="1">
    <location>
        <begin position="21"/>
        <end position="41"/>
    </location>
</feature>
<evidence type="ECO:0000256" key="1">
    <source>
        <dbReference type="SAM" id="Phobius"/>
    </source>
</evidence>
<evidence type="ECO:0008006" key="4">
    <source>
        <dbReference type="Google" id="ProtNLM"/>
    </source>
</evidence>
<keyword evidence="1" id="KW-0472">Membrane</keyword>
<evidence type="ECO:0000313" key="2">
    <source>
        <dbReference type="EMBL" id="KAK9149028.1"/>
    </source>
</evidence>
<comment type="caution">
    <text evidence="2">The sequence shown here is derived from an EMBL/GenBank/DDBJ whole genome shotgun (WGS) entry which is preliminary data.</text>
</comment>
<dbReference type="EMBL" id="JBBNAG010000003">
    <property type="protein sequence ID" value="KAK9149028.1"/>
    <property type="molecule type" value="Genomic_DNA"/>
</dbReference>
<accession>A0AAP0KCB6</accession>
<reference evidence="2 3" key="1">
    <citation type="submission" date="2024-01" db="EMBL/GenBank/DDBJ databases">
        <title>Genome assemblies of Stephania.</title>
        <authorList>
            <person name="Yang L."/>
        </authorList>
    </citation>
    <scope>NUCLEOTIDE SEQUENCE [LARGE SCALE GENOMIC DNA]</scope>
    <source>
        <strain evidence="2">JXDWG</strain>
        <tissue evidence="2">Leaf</tissue>
    </source>
</reference>
<dbReference type="Proteomes" id="UP001419268">
    <property type="component" value="Unassembled WGS sequence"/>
</dbReference>
<evidence type="ECO:0000313" key="3">
    <source>
        <dbReference type="Proteomes" id="UP001419268"/>
    </source>
</evidence>
<organism evidence="2 3">
    <name type="scientific">Stephania cephalantha</name>
    <dbReference type="NCBI Taxonomy" id="152367"/>
    <lineage>
        <taxon>Eukaryota</taxon>
        <taxon>Viridiplantae</taxon>
        <taxon>Streptophyta</taxon>
        <taxon>Embryophyta</taxon>
        <taxon>Tracheophyta</taxon>
        <taxon>Spermatophyta</taxon>
        <taxon>Magnoliopsida</taxon>
        <taxon>Ranunculales</taxon>
        <taxon>Menispermaceae</taxon>
        <taxon>Menispermoideae</taxon>
        <taxon>Cissampelideae</taxon>
        <taxon>Stephania</taxon>
    </lineage>
</organism>
<protein>
    <recommendedName>
        <fullName evidence="4">Transmembrane protein</fullName>
    </recommendedName>
</protein>
<gene>
    <name evidence="2" type="ORF">Scep_007785</name>
</gene>
<sequence length="71" mass="7559">MGFGQGGRTPILRLPKTTTTVTTHLALLPGASLLLLLLSFSSSSLSVFLPVLADRLCLCFVFACVLSVYVM</sequence>
<keyword evidence="3" id="KW-1185">Reference proteome</keyword>